<keyword evidence="1" id="KW-1133">Transmembrane helix</keyword>
<feature type="transmembrane region" description="Helical" evidence="1">
    <location>
        <begin position="37"/>
        <end position="54"/>
    </location>
</feature>
<evidence type="ECO:0000313" key="2">
    <source>
        <dbReference type="EMBL" id="PKR83732.1"/>
    </source>
</evidence>
<evidence type="ECO:0000313" key="3">
    <source>
        <dbReference type="Proteomes" id="UP000233440"/>
    </source>
</evidence>
<dbReference type="RefSeq" id="WP_101355430.1">
    <property type="nucleotide sequence ID" value="NZ_PIQO01000015.1"/>
</dbReference>
<proteinExistence type="predicted"/>
<gene>
    <name evidence="2" type="ORF">CWO92_17110</name>
</gene>
<comment type="caution">
    <text evidence="2">The sequence shown here is derived from an EMBL/GenBank/DDBJ whole genome shotgun (WGS) entry which is preliminary data.</text>
</comment>
<dbReference type="EMBL" id="PIQO01000015">
    <property type="protein sequence ID" value="PKR83732.1"/>
    <property type="molecule type" value="Genomic_DNA"/>
</dbReference>
<keyword evidence="3" id="KW-1185">Reference proteome</keyword>
<organism evidence="2 3">
    <name type="scientific">Heyndrickxia camelliae</name>
    <dbReference type="NCBI Taxonomy" id="1707093"/>
    <lineage>
        <taxon>Bacteria</taxon>
        <taxon>Bacillati</taxon>
        <taxon>Bacillota</taxon>
        <taxon>Bacilli</taxon>
        <taxon>Bacillales</taxon>
        <taxon>Bacillaceae</taxon>
        <taxon>Heyndrickxia</taxon>
    </lineage>
</organism>
<name>A0A2N3LGH2_9BACI</name>
<feature type="transmembrane region" description="Helical" evidence="1">
    <location>
        <begin position="7"/>
        <end position="25"/>
    </location>
</feature>
<protein>
    <submittedName>
        <fullName evidence="2">Uncharacterized protein</fullName>
    </submittedName>
</protein>
<keyword evidence="1" id="KW-0472">Membrane</keyword>
<sequence>MNLIKYFILQLMLFGVIILTVFYLDSYISKPFTLKDLVAIIIGVVVYIIVLNLNDKAKKRLKPVRLVNKILFSILAILIATIIVGVATGEIKFSS</sequence>
<keyword evidence="1" id="KW-0812">Transmembrane</keyword>
<evidence type="ECO:0000256" key="1">
    <source>
        <dbReference type="SAM" id="Phobius"/>
    </source>
</evidence>
<dbReference type="AlphaFoldDB" id="A0A2N3LGH2"/>
<dbReference type="Proteomes" id="UP000233440">
    <property type="component" value="Unassembled WGS sequence"/>
</dbReference>
<reference evidence="2 3" key="1">
    <citation type="submission" date="2017-11" db="EMBL/GenBank/DDBJ databases">
        <title>Bacillus camelliae sp. nov., isolated from pu'er tea.</title>
        <authorList>
            <person name="Niu L."/>
        </authorList>
    </citation>
    <scope>NUCLEOTIDE SEQUENCE [LARGE SCALE GENOMIC DNA]</scope>
    <source>
        <strain evidence="2 3">7578-1</strain>
    </source>
</reference>
<dbReference type="OrthoDB" id="2943404at2"/>
<accession>A0A2N3LGH2</accession>
<feature type="transmembrane region" description="Helical" evidence="1">
    <location>
        <begin position="66"/>
        <end position="87"/>
    </location>
</feature>